<evidence type="ECO:0000313" key="2">
    <source>
        <dbReference type="Proteomes" id="UP001165136"/>
    </source>
</evidence>
<comment type="caution">
    <text evidence="1">The sequence shown here is derived from an EMBL/GenBank/DDBJ whole genome shotgun (WGS) entry which is preliminary data.</text>
</comment>
<sequence length="98" mass="11053">MCFQPDVLGEVRWYGLCDDIGRYERRREEDRQVRRQLSPEQAAAAEMVAMARQKGLNLTGPNGVLKLFTPITPTEQAALKCLYLVTRGLDPTGTGRTR</sequence>
<dbReference type="AlphaFoldDB" id="A0A9W6VHT5"/>
<name>A0A9W6VHT5_9PSEU</name>
<keyword evidence="2" id="KW-1185">Reference proteome</keyword>
<reference evidence="1" key="1">
    <citation type="submission" date="2023-03" db="EMBL/GenBank/DDBJ databases">
        <title>Amycolatopsis taiwanensis NBRC 103393.</title>
        <authorList>
            <person name="Ichikawa N."/>
            <person name="Sato H."/>
            <person name="Tonouchi N."/>
        </authorList>
    </citation>
    <scope>NUCLEOTIDE SEQUENCE</scope>
    <source>
        <strain evidence="1">NBRC 103393</strain>
    </source>
</reference>
<gene>
    <name evidence="1" type="ORF">Atai01_56540</name>
</gene>
<dbReference type="Proteomes" id="UP001165136">
    <property type="component" value="Unassembled WGS sequence"/>
</dbReference>
<evidence type="ECO:0000313" key="1">
    <source>
        <dbReference type="EMBL" id="GLY69035.1"/>
    </source>
</evidence>
<organism evidence="1 2">
    <name type="scientific">Amycolatopsis taiwanensis</name>
    <dbReference type="NCBI Taxonomy" id="342230"/>
    <lineage>
        <taxon>Bacteria</taxon>
        <taxon>Bacillati</taxon>
        <taxon>Actinomycetota</taxon>
        <taxon>Actinomycetes</taxon>
        <taxon>Pseudonocardiales</taxon>
        <taxon>Pseudonocardiaceae</taxon>
        <taxon>Amycolatopsis</taxon>
    </lineage>
</organism>
<dbReference type="EMBL" id="BSTI01000014">
    <property type="protein sequence ID" value="GLY69035.1"/>
    <property type="molecule type" value="Genomic_DNA"/>
</dbReference>
<accession>A0A9W6VHT5</accession>
<protein>
    <submittedName>
        <fullName evidence="1">Uncharacterized protein</fullName>
    </submittedName>
</protein>
<proteinExistence type="predicted"/>